<protein>
    <submittedName>
        <fullName evidence="1">Uncharacterized protein</fullName>
    </submittedName>
</protein>
<accession>A0AAE0XQC2</accession>
<dbReference type="Proteomes" id="UP001283361">
    <property type="component" value="Unassembled WGS sequence"/>
</dbReference>
<evidence type="ECO:0000313" key="1">
    <source>
        <dbReference type="EMBL" id="KAK3702717.1"/>
    </source>
</evidence>
<sequence length="123" mass="13774">MVVLSGSADKPGFLLGMLGKRDSADLISLGDIEIYGKDEEYNRGAGKKMLRMKGRRRRAKMPGDSKLVPLIDSVFITYSVVAGNSWKNTGAKKPTKSRSRNCAEKAWLIRYRIDSLLLFFCKL</sequence>
<name>A0AAE0XQC2_9GAST</name>
<proteinExistence type="predicted"/>
<evidence type="ECO:0000313" key="2">
    <source>
        <dbReference type="Proteomes" id="UP001283361"/>
    </source>
</evidence>
<comment type="caution">
    <text evidence="1">The sequence shown here is derived from an EMBL/GenBank/DDBJ whole genome shotgun (WGS) entry which is preliminary data.</text>
</comment>
<reference evidence="1" key="1">
    <citation type="journal article" date="2023" name="G3 (Bethesda)">
        <title>A reference genome for the long-term kleptoplast-retaining sea slug Elysia crispata morphotype clarki.</title>
        <authorList>
            <person name="Eastman K.E."/>
            <person name="Pendleton A.L."/>
            <person name="Shaikh M.A."/>
            <person name="Suttiyut T."/>
            <person name="Ogas R."/>
            <person name="Tomko P."/>
            <person name="Gavelis G."/>
            <person name="Widhalm J.R."/>
            <person name="Wisecaver J.H."/>
        </authorList>
    </citation>
    <scope>NUCLEOTIDE SEQUENCE</scope>
    <source>
        <strain evidence="1">ECLA1</strain>
    </source>
</reference>
<organism evidence="1 2">
    <name type="scientific">Elysia crispata</name>
    <name type="common">lettuce slug</name>
    <dbReference type="NCBI Taxonomy" id="231223"/>
    <lineage>
        <taxon>Eukaryota</taxon>
        <taxon>Metazoa</taxon>
        <taxon>Spiralia</taxon>
        <taxon>Lophotrochozoa</taxon>
        <taxon>Mollusca</taxon>
        <taxon>Gastropoda</taxon>
        <taxon>Heterobranchia</taxon>
        <taxon>Euthyneura</taxon>
        <taxon>Panpulmonata</taxon>
        <taxon>Sacoglossa</taxon>
        <taxon>Placobranchoidea</taxon>
        <taxon>Plakobranchidae</taxon>
        <taxon>Elysia</taxon>
    </lineage>
</organism>
<gene>
    <name evidence="1" type="ORF">RRG08_042703</name>
</gene>
<keyword evidence="2" id="KW-1185">Reference proteome</keyword>
<dbReference type="AlphaFoldDB" id="A0AAE0XQC2"/>
<dbReference type="EMBL" id="JAWDGP010007852">
    <property type="protein sequence ID" value="KAK3702717.1"/>
    <property type="molecule type" value="Genomic_DNA"/>
</dbReference>